<feature type="compositionally biased region" description="Polar residues" evidence="8">
    <location>
        <begin position="749"/>
        <end position="771"/>
    </location>
</feature>
<evidence type="ECO:0000259" key="9">
    <source>
        <dbReference type="PROSITE" id="PS50011"/>
    </source>
</evidence>
<dbReference type="PANTHER" id="PTHR11584:SF369">
    <property type="entry name" value="MITOGEN-ACTIVATED PROTEIN KINASE KINASE KINASE 19-RELATED"/>
    <property type="match status" value="1"/>
</dbReference>
<evidence type="ECO:0000256" key="6">
    <source>
        <dbReference type="ARBA" id="ARBA00022840"/>
    </source>
</evidence>
<dbReference type="GO" id="GO:0005524">
    <property type="term" value="F:ATP binding"/>
    <property type="evidence" value="ECO:0007669"/>
    <property type="project" value="UniProtKB-UniRule"/>
</dbReference>
<dbReference type="PROSITE" id="PS00108">
    <property type="entry name" value="PROTEIN_KINASE_ST"/>
    <property type="match status" value="1"/>
</dbReference>
<dbReference type="Pfam" id="PF00069">
    <property type="entry name" value="Pkinase"/>
    <property type="match status" value="1"/>
</dbReference>
<reference evidence="10" key="1">
    <citation type="submission" date="2022-07" db="EMBL/GenBank/DDBJ databases">
        <title>Genome Sequence of Physisporinus lineatus.</title>
        <authorList>
            <person name="Buettner E."/>
        </authorList>
    </citation>
    <scope>NUCLEOTIDE SEQUENCE</scope>
    <source>
        <strain evidence="10">VT162</strain>
    </source>
</reference>
<keyword evidence="11" id="KW-1185">Reference proteome</keyword>
<evidence type="ECO:0000313" key="11">
    <source>
        <dbReference type="Proteomes" id="UP001212997"/>
    </source>
</evidence>
<protein>
    <recommendedName>
        <fullName evidence="9">Protein kinase domain-containing protein</fullName>
    </recommendedName>
</protein>
<keyword evidence="5" id="KW-0418">Kinase</keyword>
<feature type="compositionally biased region" description="Low complexity" evidence="8">
    <location>
        <begin position="90"/>
        <end position="114"/>
    </location>
</feature>
<evidence type="ECO:0000256" key="7">
    <source>
        <dbReference type="PROSITE-ProRule" id="PRU10141"/>
    </source>
</evidence>
<feature type="binding site" evidence="7">
    <location>
        <position position="1261"/>
    </location>
    <ligand>
        <name>ATP</name>
        <dbReference type="ChEBI" id="CHEBI:30616"/>
    </ligand>
</feature>
<dbReference type="InterPro" id="IPR008271">
    <property type="entry name" value="Ser/Thr_kinase_AS"/>
</dbReference>
<evidence type="ECO:0000256" key="5">
    <source>
        <dbReference type="ARBA" id="ARBA00022777"/>
    </source>
</evidence>
<feature type="region of interest" description="Disordered" evidence="8">
    <location>
        <begin position="481"/>
        <end position="1114"/>
    </location>
</feature>
<feature type="region of interest" description="Disordered" evidence="8">
    <location>
        <begin position="303"/>
        <end position="451"/>
    </location>
</feature>
<dbReference type="InterPro" id="IPR011009">
    <property type="entry name" value="Kinase-like_dom_sf"/>
</dbReference>
<dbReference type="GO" id="GO:0004709">
    <property type="term" value="F:MAP kinase kinase kinase activity"/>
    <property type="evidence" value="ECO:0007669"/>
    <property type="project" value="UniProtKB-ARBA"/>
</dbReference>
<evidence type="ECO:0000256" key="2">
    <source>
        <dbReference type="ARBA" id="ARBA00022527"/>
    </source>
</evidence>
<proteinExistence type="inferred from homology"/>
<dbReference type="InterPro" id="IPR000719">
    <property type="entry name" value="Prot_kinase_dom"/>
</dbReference>
<sequence>MSDDARSALAPKGPRRIQRPRILVVNNPGPDSDEEDNQIPTNDYPPYAFQPQDHPSSSQSLLLDGRSPPTNSHIPAPLTTDLPEHRPCYPSSRSNPSNPALSSPSSTSSPAFESTPPPSTPGQSLTPVELTGESTLRPDNIILPQQERPEPTNFRDLPPRPTNQGLFDRLRNPLSRSANTSQSSTRPATSPTTSIAESYVSPTTNGIRGSPSERVTFLVTTDAETLNIVDITGARDAAFIKEKIFTKLQISDEDQRFYNIYRTEIGAYATSDALTDDQLLELYRAGDAKGTIKLLASHSHVPLQKQSSESLASPTVTTTIPPPVMPQHAVFAPLRPRKRSKSRRGSMSSASERVPQELANGYEASVSDDLDQADRDSRRSTIRPPNSQHALTLPIAPRSRSPGGYIRPPTPPNILSPERTQVLSPDSQTLRPDRPLGNSLPTPPMTTTSPQAMRFNDEQSYQTAPQWHGRSGSDAAIDRERSLQGSEGVNELVDRSYRHPEVRVRDDRTRRKDSHQRKDTGLRRANAKAAHEPHDRRGEPWTVVPSGIPTSSYRKDRPTTPQDPPRPSGSGSPRFPQAAGYNIPQQPRAPPPPVPSSESRSHGKHRNGRAVPAGWSIAYRGPQKTEKPLQSPPTPPWSKMVAKSLNDLRGSYKQQSGIPPSLQPGKARGPPPQLPAVPSVPSMSRPGTSGSIPSANGITPTNSMSGDTISPSSHTESTLYQELGVPKSFDGARGGPHSPVTAYHPARLANTSGYSAGPSFGNSYLGLTSPGQEPYPRPRSALGTDPTTSPFRPPRQLQSPRTSEFSQEVAATHHTSPAPSPHFPSAGLSAPSSGTLYDETSPATYGPRPSHAVHPRSDSLSSSDYSVHNGPSQVPRSPVAARNIVPEPGADRRTAEPAQQMKRTLSSLPVRESEDDGESTVRRDELAHYMDMLERETSGSGGTIIASKPRSPTPPRMAPSAMANPETPPSRKIQRVSFAPCDDDSEDDDDDFWVKAPKKPQHAESAEVPWQTASALQARNGSRPILAPISTDSSPVARPVGLPSTSYHDQPSRAPSSNPVSPPANYAPAPPPRQRRTTGPPPTNSHRRLHDQRTSRFDDNFDLTWAPRPPPEEVLDNLQEYFPQHDVDKPVIEAQSGGTSPTSADHPPLPAPADKRFRHKKSIRYVAAEAKRRGDRLSHVERTAPTGQGAQLRKRNTKVWGSKTQEVTSISEANDLSAEASPGGGAKPIFRWVRGELIGKGTYGKVYLALNATTGEMIAVKQVEIPRTASDKSDTRQVSVVEALKLESETLKDLDHPNIVQYLGFEETPTFLSIFLEYVPGGSIASCLRKHGKFDEEVTKSFTGQILDGLEYLHSKGILHRDLKADNILVETSGICKISDFGISKRTDDVNFAGAYTSMQGTVFWMAPEVINSQKQGYNSKIDIWSVGCVVFEMWTGVRPWNGQEAMAVLLHLYQTKQGPPVPSDCILSALADDFRGQCFAMDPDERPSAAELRRHHYLTLQPDWVFNGFK</sequence>
<keyword evidence="6 7" id="KW-0067">ATP-binding</keyword>
<comment type="caution">
    <text evidence="10">The sequence shown here is derived from an EMBL/GenBank/DDBJ whole genome shotgun (WGS) entry which is preliminary data.</text>
</comment>
<evidence type="ECO:0000256" key="4">
    <source>
        <dbReference type="ARBA" id="ARBA00022741"/>
    </source>
</evidence>
<feature type="compositionally biased region" description="Basic residues" evidence="8">
    <location>
        <begin position="335"/>
        <end position="344"/>
    </location>
</feature>
<evidence type="ECO:0000256" key="1">
    <source>
        <dbReference type="ARBA" id="ARBA00006529"/>
    </source>
</evidence>
<feature type="compositionally biased region" description="Low complexity" evidence="8">
    <location>
        <begin position="1052"/>
        <end position="1067"/>
    </location>
</feature>
<feature type="compositionally biased region" description="Basic and acidic residues" evidence="8">
    <location>
        <begin position="919"/>
        <end position="937"/>
    </location>
</feature>
<dbReference type="PROSITE" id="PS00107">
    <property type="entry name" value="PROTEIN_KINASE_ATP"/>
    <property type="match status" value="1"/>
</dbReference>
<evidence type="ECO:0000256" key="8">
    <source>
        <dbReference type="SAM" id="MobiDB-lite"/>
    </source>
</evidence>
<dbReference type="PANTHER" id="PTHR11584">
    <property type="entry name" value="SERINE/THREONINE PROTEIN KINASE"/>
    <property type="match status" value="1"/>
</dbReference>
<keyword evidence="3" id="KW-0808">Transferase</keyword>
<accession>A0AAD5YE80</accession>
<dbReference type="FunFam" id="1.10.510.10:FF:000182">
    <property type="entry name" value="MAP kinase kinase kinase mkh1"/>
    <property type="match status" value="1"/>
</dbReference>
<dbReference type="FunFam" id="3.30.200.20:FF:000387">
    <property type="entry name" value="Serine/threonine-protein kinase STE11"/>
    <property type="match status" value="1"/>
</dbReference>
<dbReference type="GO" id="GO:0000196">
    <property type="term" value="P:cell integrity MAPK cascade"/>
    <property type="evidence" value="ECO:0007669"/>
    <property type="project" value="UniProtKB-ARBA"/>
</dbReference>
<feature type="region of interest" description="Disordered" evidence="8">
    <location>
        <begin position="1133"/>
        <end position="1154"/>
    </location>
</feature>
<feature type="compositionally biased region" description="Low complexity" evidence="8">
    <location>
        <begin position="180"/>
        <end position="194"/>
    </location>
</feature>
<organism evidence="10 11">
    <name type="scientific">Meripilus lineatus</name>
    <dbReference type="NCBI Taxonomy" id="2056292"/>
    <lineage>
        <taxon>Eukaryota</taxon>
        <taxon>Fungi</taxon>
        <taxon>Dikarya</taxon>
        <taxon>Basidiomycota</taxon>
        <taxon>Agaricomycotina</taxon>
        <taxon>Agaricomycetes</taxon>
        <taxon>Polyporales</taxon>
        <taxon>Meripilaceae</taxon>
        <taxon>Meripilus</taxon>
    </lineage>
</organism>
<dbReference type="SUPFAM" id="SSF56112">
    <property type="entry name" value="Protein kinase-like (PK-like)"/>
    <property type="match status" value="1"/>
</dbReference>
<feature type="region of interest" description="Disordered" evidence="8">
    <location>
        <begin position="1"/>
        <end position="211"/>
    </location>
</feature>
<gene>
    <name evidence="10" type="ORF">NLI96_g8151</name>
</gene>
<dbReference type="Gene3D" id="1.10.510.10">
    <property type="entry name" value="Transferase(Phosphotransferase) domain 1"/>
    <property type="match status" value="1"/>
</dbReference>
<feature type="compositionally biased region" description="Polar residues" evidence="8">
    <location>
        <begin position="418"/>
        <end position="430"/>
    </location>
</feature>
<dbReference type="EMBL" id="JANAWD010000359">
    <property type="protein sequence ID" value="KAJ3480713.1"/>
    <property type="molecule type" value="Genomic_DNA"/>
</dbReference>
<feature type="compositionally biased region" description="Polar residues" evidence="8">
    <location>
        <begin position="685"/>
        <end position="720"/>
    </location>
</feature>
<dbReference type="SMART" id="SM00220">
    <property type="entry name" value="S_TKc"/>
    <property type="match status" value="1"/>
</dbReference>
<keyword evidence="2" id="KW-0723">Serine/threonine-protein kinase</keyword>
<feature type="compositionally biased region" description="Polar residues" evidence="8">
    <location>
        <begin position="785"/>
        <end position="806"/>
    </location>
</feature>
<keyword evidence="4 7" id="KW-0547">Nucleotide-binding</keyword>
<dbReference type="InterPro" id="IPR017441">
    <property type="entry name" value="Protein_kinase_ATP_BS"/>
</dbReference>
<feature type="compositionally biased region" description="Acidic residues" evidence="8">
    <location>
        <begin position="981"/>
        <end position="991"/>
    </location>
</feature>
<dbReference type="Proteomes" id="UP001212997">
    <property type="component" value="Unassembled WGS sequence"/>
</dbReference>
<feature type="domain" description="Protein kinase" evidence="9">
    <location>
        <begin position="1232"/>
        <end position="1499"/>
    </location>
</feature>
<feature type="compositionally biased region" description="Basic and acidic residues" evidence="8">
    <location>
        <begin position="529"/>
        <end position="539"/>
    </location>
</feature>
<evidence type="ECO:0000256" key="3">
    <source>
        <dbReference type="ARBA" id="ARBA00022679"/>
    </source>
</evidence>
<feature type="compositionally biased region" description="Polar residues" evidence="8">
    <location>
        <begin position="304"/>
        <end position="313"/>
    </location>
</feature>
<dbReference type="PROSITE" id="PS50011">
    <property type="entry name" value="PROTEIN_KINASE_DOM"/>
    <property type="match status" value="1"/>
</dbReference>
<feature type="compositionally biased region" description="Polar residues" evidence="8">
    <location>
        <begin position="1011"/>
        <end position="1020"/>
    </location>
</feature>
<comment type="similarity">
    <text evidence="1">Belongs to the protein kinase superfamily. STE Ser/Thr protein kinase family. MAP kinase kinase kinase subfamily.</text>
</comment>
<evidence type="ECO:0000313" key="10">
    <source>
        <dbReference type="EMBL" id="KAJ3480713.1"/>
    </source>
</evidence>
<name>A0AAD5YE80_9APHY</name>
<feature type="compositionally biased region" description="Basic and acidic residues" evidence="8">
    <location>
        <begin position="492"/>
        <end position="522"/>
    </location>
</feature>